<evidence type="ECO:0000313" key="2">
    <source>
        <dbReference type="Proteomes" id="UP001066276"/>
    </source>
</evidence>
<reference evidence="1" key="1">
    <citation type="journal article" date="2022" name="bioRxiv">
        <title>Sequencing and chromosome-scale assembly of the giantPleurodeles waltlgenome.</title>
        <authorList>
            <person name="Brown T."/>
            <person name="Elewa A."/>
            <person name="Iarovenko S."/>
            <person name="Subramanian E."/>
            <person name="Araus A.J."/>
            <person name="Petzold A."/>
            <person name="Susuki M."/>
            <person name="Suzuki K.-i.T."/>
            <person name="Hayashi T."/>
            <person name="Toyoda A."/>
            <person name="Oliveira C."/>
            <person name="Osipova E."/>
            <person name="Leigh N.D."/>
            <person name="Simon A."/>
            <person name="Yun M.H."/>
        </authorList>
    </citation>
    <scope>NUCLEOTIDE SEQUENCE</scope>
    <source>
        <strain evidence="1">20211129_DDA</strain>
        <tissue evidence="1">Liver</tissue>
    </source>
</reference>
<dbReference type="AlphaFoldDB" id="A0AAV7RLG9"/>
<proteinExistence type="predicted"/>
<evidence type="ECO:0000313" key="1">
    <source>
        <dbReference type="EMBL" id="KAJ1152365.1"/>
    </source>
</evidence>
<accession>A0AAV7RLG9</accession>
<dbReference type="Proteomes" id="UP001066276">
    <property type="component" value="Chromosome 5"/>
</dbReference>
<keyword evidence="2" id="KW-1185">Reference proteome</keyword>
<comment type="caution">
    <text evidence="1">The sequence shown here is derived from an EMBL/GenBank/DDBJ whole genome shotgun (WGS) entry which is preliminary data.</text>
</comment>
<sequence length="96" mass="10791">MRRSGTLRKLNLSNCLPKTTSRGVIRRETALAPFRSLTARLSKTVVRATKKCGRVRNKTRNAGSARNELMPIRLNGNLRVGRTDSLPLPLHKKKNN</sequence>
<organism evidence="1 2">
    <name type="scientific">Pleurodeles waltl</name>
    <name type="common">Iberian ribbed newt</name>
    <dbReference type="NCBI Taxonomy" id="8319"/>
    <lineage>
        <taxon>Eukaryota</taxon>
        <taxon>Metazoa</taxon>
        <taxon>Chordata</taxon>
        <taxon>Craniata</taxon>
        <taxon>Vertebrata</taxon>
        <taxon>Euteleostomi</taxon>
        <taxon>Amphibia</taxon>
        <taxon>Batrachia</taxon>
        <taxon>Caudata</taxon>
        <taxon>Salamandroidea</taxon>
        <taxon>Salamandridae</taxon>
        <taxon>Pleurodelinae</taxon>
        <taxon>Pleurodeles</taxon>
    </lineage>
</organism>
<protein>
    <submittedName>
        <fullName evidence="1">Uncharacterized protein</fullName>
    </submittedName>
</protein>
<name>A0AAV7RLG9_PLEWA</name>
<dbReference type="EMBL" id="JANPWB010000009">
    <property type="protein sequence ID" value="KAJ1152365.1"/>
    <property type="molecule type" value="Genomic_DNA"/>
</dbReference>
<gene>
    <name evidence="1" type="ORF">NDU88_005140</name>
</gene>